<keyword evidence="2" id="KW-1185">Reference proteome</keyword>
<gene>
    <name evidence="1" type="ORF">CINC_LOCUS8047</name>
</gene>
<proteinExistence type="predicted"/>
<dbReference type="AlphaFoldDB" id="A0A9N8Q278"/>
<evidence type="ECO:0000313" key="1">
    <source>
        <dbReference type="EMBL" id="CAD0205748.1"/>
    </source>
</evidence>
<reference evidence="1" key="1">
    <citation type="submission" date="2021-12" db="EMBL/GenBank/DDBJ databases">
        <authorList>
            <person name="King R."/>
        </authorList>
    </citation>
    <scope>NUCLEOTIDE SEQUENCE</scope>
</reference>
<dbReference type="OrthoDB" id="6133115at2759"/>
<name>A0A9N8Q278_CHRIL</name>
<protein>
    <submittedName>
        <fullName evidence="1">Uncharacterized protein</fullName>
    </submittedName>
</protein>
<accession>A0A9N8Q278</accession>
<dbReference type="EMBL" id="LR824028">
    <property type="protein sequence ID" value="CAD0205748.1"/>
    <property type="molecule type" value="Genomic_DNA"/>
</dbReference>
<dbReference type="Proteomes" id="UP001154114">
    <property type="component" value="Chromosome 25"/>
</dbReference>
<organism evidence="1 2">
    <name type="scientific">Chrysodeixis includens</name>
    <name type="common">Soybean looper</name>
    <name type="synonym">Pseudoplusia includens</name>
    <dbReference type="NCBI Taxonomy" id="689277"/>
    <lineage>
        <taxon>Eukaryota</taxon>
        <taxon>Metazoa</taxon>
        <taxon>Ecdysozoa</taxon>
        <taxon>Arthropoda</taxon>
        <taxon>Hexapoda</taxon>
        <taxon>Insecta</taxon>
        <taxon>Pterygota</taxon>
        <taxon>Neoptera</taxon>
        <taxon>Endopterygota</taxon>
        <taxon>Lepidoptera</taxon>
        <taxon>Glossata</taxon>
        <taxon>Ditrysia</taxon>
        <taxon>Noctuoidea</taxon>
        <taxon>Noctuidae</taxon>
        <taxon>Plusiinae</taxon>
        <taxon>Chrysodeixis</taxon>
    </lineage>
</organism>
<evidence type="ECO:0000313" key="2">
    <source>
        <dbReference type="Proteomes" id="UP001154114"/>
    </source>
</evidence>
<sequence>MGVSPFLKQVYVLIAALLAAVSLGSTLGYPGVLLLHLMSDDSTIKTDYETLSWIETKNRTLQEIEDYYNYGDFVSRNVDDVEVELPIIRDKNND</sequence>